<feature type="compositionally biased region" description="Polar residues" evidence="1">
    <location>
        <begin position="262"/>
        <end position="289"/>
    </location>
</feature>
<sequence length="314" mass="32902">MASGKSAKKRRSAPPALVSRRQGLPWLTIGAVAVIVALAAGIFIVVYNQNRSNDQAAAEVAAWTPTEENRDPSTDIPGIYVGAATVSEDGRFSYDDYAAALHVGADERVAYNRFPPVGGPHDGVWAACNGVVYTVPVRDENMVHTLEHGAVWITYNPDTVADGDLEVLQGLVDGQTYISLSPYPGLDSPISLQGWAHQLKVDSASDERVRHFIAAVRLNPYIYPETGATCSQPTFDTVNPPAFDASPRGADAVPMSGAGATEATSEMSAIDQSTLPTTTNGVPVETGSQTETAPASSAETPAETSAESPATSGS</sequence>
<evidence type="ECO:0000313" key="3">
    <source>
        <dbReference type="EMBL" id="MBM9465746.1"/>
    </source>
</evidence>
<dbReference type="Pfam" id="PF11303">
    <property type="entry name" value="DUF3105"/>
    <property type="match status" value="1"/>
</dbReference>
<feature type="region of interest" description="Disordered" evidence="1">
    <location>
        <begin position="234"/>
        <end position="314"/>
    </location>
</feature>
<feature type="transmembrane region" description="Helical" evidence="2">
    <location>
        <begin position="24"/>
        <end position="47"/>
    </location>
</feature>
<keyword evidence="2" id="KW-0472">Membrane</keyword>
<dbReference type="RefSeq" id="WP_205258699.1">
    <property type="nucleotide sequence ID" value="NZ_JAERWK010000001.1"/>
</dbReference>
<evidence type="ECO:0000256" key="2">
    <source>
        <dbReference type="SAM" id="Phobius"/>
    </source>
</evidence>
<accession>A0A939BXM7</accession>
<comment type="caution">
    <text evidence="3">The sequence shown here is derived from an EMBL/GenBank/DDBJ whole genome shotgun (WGS) entry which is preliminary data.</text>
</comment>
<keyword evidence="2" id="KW-0812">Transmembrane</keyword>
<gene>
    <name evidence="3" type="ORF">JL106_00460</name>
</gene>
<proteinExistence type="predicted"/>
<dbReference type="InterPro" id="IPR021454">
    <property type="entry name" value="DUF3105"/>
</dbReference>
<keyword evidence="2" id="KW-1133">Transmembrane helix</keyword>
<feature type="compositionally biased region" description="Low complexity" evidence="1">
    <location>
        <begin position="290"/>
        <end position="314"/>
    </location>
</feature>
<evidence type="ECO:0000313" key="4">
    <source>
        <dbReference type="Proteomes" id="UP000663792"/>
    </source>
</evidence>
<protein>
    <submittedName>
        <fullName evidence="3">DUF3105 domain-containing protein</fullName>
    </submittedName>
</protein>
<dbReference type="AlphaFoldDB" id="A0A939BXM7"/>
<keyword evidence="4" id="KW-1185">Reference proteome</keyword>
<dbReference type="Proteomes" id="UP000663792">
    <property type="component" value="Unassembled WGS sequence"/>
</dbReference>
<reference evidence="3" key="1">
    <citation type="submission" date="2021-01" db="EMBL/GenBank/DDBJ databases">
        <title>YIM 132084 draft genome.</title>
        <authorList>
            <person name="An D."/>
        </authorList>
    </citation>
    <scope>NUCLEOTIDE SEQUENCE</scope>
    <source>
        <strain evidence="3">YIM 132084</strain>
    </source>
</reference>
<evidence type="ECO:0000256" key="1">
    <source>
        <dbReference type="SAM" id="MobiDB-lite"/>
    </source>
</evidence>
<organism evidence="3 4">
    <name type="scientific">Nakamurella leprariae</name>
    <dbReference type="NCBI Taxonomy" id="2803911"/>
    <lineage>
        <taxon>Bacteria</taxon>
        <taxon>Bacillati</taxon>
        <taxon>Actinomycetota</taxon>
        <taxon>Actinomycetes</taxon>
        <taxon>Nakamurellales</taxon>
        <taxon>Nakamurellaceae</taxon>
        <taxon>Nakamurella</taxon>
    </lineage>
</organism>
<dbReference type="EMBL" id="JAERWK010000001">
    <property type="protein sequence ID" value="MBM9465746.1"/>
    <property type="molecule type" value="Genomic_DNA"/>
</dbReference>
<name>A0A939BXM7_9ACTN</name>